<feature type="transmembrane region" description="Helical" evidence="1">
    <location>
        <begin position="29"/>
        <end position="49"/>
    </location>
</feature>
<dbReference type="InterPro" id="IPR002656">
    <property type="entry name" value="Acyl_transf_3_dom"/>
</dbReference>
<keyword evidence="3" id="KW-0012">Acyltransferase</keyword>
<dbReference type="Pfam" id="PF01757">
    <property type="entry name" value="Acyl_transf_3"/>
    <property type="match status" value="1"/>
</dbReference>
<gene>
    <name evidence="3" type="ORF">HH213_02605</name>
</gene>
<keyword evidence="1" id="KW-0812">Transmembrane</keyword>
<dbReference type="GO" id="GO:0016746">
    <property type="term" value="F:acyltransferase activity"/>
    <property type="evidence" value="ECO:0007669"/>
    <property type="project" value="UniProtKB-KW"/>
</dbReference>
<keyword evidence="1" id="KW-0472">Membrane</keyword>
<evidence type="ECO:0000313" key="3">
    <source>
        <dbReference type="EMBL" id="QJD93947.1"/>
    </source>
</evidence>
<feature type="transmembrane region" description="Helical" evidence="1">
    <location>
        <begin position="286"/>
        <end position="303"/>
    </location>
</feature>
<evidence type="ECO:0000259" key="2">
    <source>
        <dbReference type="Pfam" id="PF01757"/>
    </source>
</evidence>
<dbReference type="InterPro" id="IPR050879">
    <property type="entry name" value="Acyltransferase_3"/>
</dbReference>
<dbReference type="EMBL" id="CP051684">
    <property type="protein sequence ID" value="QJD93947.1"/>
    <property type="molecule type" value="Genomic_DNA"/>
</dbReference>
<feature type="transmembrane region" description="Helical" evidence="1">
    <location>
        <begin position="103"/>
        <end position="122"/>
    </location>
</feature>
<protein>
    <submittedName>
        <fullName evidence="3">Acyltransferase</fullName>
    </submittedName>
</protein>
<evidence type="ECO:0000313" key="4">
    <source>
        <dbReference type="Proteomes" id="UP000503117"/>
    </source>
</evidence>
<feature type="transmembrane region" description="Helical" evidence="1">
    <location>
        <begin position="192"/>
        <end position="210"/>
    </location>
</feature>
<feature type="transmembrane region" description="Helical" evidence="1">
    <location>
        <begin position="315"/>
        <end position="334"/>
    </location>
</feature>
<sequence length="395" mass="44011">MLKTIPKHKGDPVDSNPTATGFADTKRHYAILDGLRGVAALLVVAFHLFEAHAASRFEQIINHGYLAVDFFFVLSGFVIGYAYDDRWRSMSTTEFFQRRLIRLHPMIVIAMLIGAGMFYFQTSPIFPKIQDTPPWLMLVVMVIGMTLLPVGAALDIRGWGEMHPLNGPGWSLFYEYVANILYALFVRKFSKLVLGVCVFIAGAVLLHYCVTGPNGDVIGGWSLEPAQLRIGLTRLLYPFFAGLLLSRLVTPGRYQHAFLLCSAIIIVALAMPRIGGPSDLWQNGLYDALCITLIFPLVVYLGASGDVRTALGTKVCGFLGAISYPLYIIHYPFVYTYTAWVAKGKVPLMQALPITIATFSLCVLVAYLCLRFYDIPVRTWLTQRLRQQGRQQALA</sequence>
<feature type="transmembrane region" description="Helical" evidence="1">
    <location>
        <begin position="61"/>
        <end position="83"/>
    </location>
</feature>
<feature type="transmembrane region" description="Helical" evidence="1">
    <location>
        <begin position="257"/>
        <end position="274"/>
    </location>
</feature>
<evidence type="ECO:0000256" key="1">
    <source>
        <dbReference type="SAM" id="Phobius"/>
    </source>
</evidence>
<keyword evidence="1" id="KW-1133">Transmembrane helix</keyword>
<feature type="transmembrane region" description="Helical" evidence="1">
    <location>
        <begin position="134"/>
        <end position="156"/>
    </location>
</feature>
<proteinExistence type="predicted"/>
<dbReference type="PANTHER" id="PTHR23028">
    <property type="entry name" value="ACETYLTRANSFERASE"/>
    <property type="match status" value="1"/>
</dbReference>
<keyword evidence="4" id="KW-1185">Reference proteome</keyword>
<organism evidence="3 4">
    <name type="scientific">Duganella dendranthematis</name>
    <dbReference type="NCBI Taxonomy" id="2728021"/>
    <lineage>
        <taxon>Bacteria</taxon>
        <taxon>Pseudomonadati</taxon>
        <taxon>Pseudomonadota</taxon>
        <taxon>Betaproteobacteria</taxon>
        <taxon>Burkholderiales</taxon>
        <taxon>Oxalobacteraceae</taxon>
        <taxon>Telluria group</taxon>
        <taxon>Duganella</taxon>
    </lineage>
</organism>
<feature type="transmembrane region" description="Helical" evidence="1">
    <location>
        <begin position="230"/>
        <end position="250"/>
    </location>
</feature>
<reference evidence="3 4" key="1">
    <citation type="submission" date="2020-04" db="EMBL/GenBank/DDBJ databases">
        <title>Genome sequencing of novel species.</title>
        <authorList>
            <person name="Heo J."/>
            <person name="Kim S.-J."/>
            <person name="Kim J.-S."/>
            <person name="Hong S.-B."/>
            <person name="Kwon S.-W."/>
        </authorList>
    </citation>
    <scope>NUCLEOTIDE SEQUENCE [LARGE SCALE GENOMIC DNA]</scope>
    <source>
        <strain evidence="3 4">AF9R3</strain>
    </source>
</reference>
<dbReference type="Proteomes" id="UP000503117">
    <property type="component" value="Chromosome"/>
</dbReference>
<accession>A0ABX6MLJ6</accession>
<feature type="domain" description="Acyltransferase 3" evidence="2">
    <location>
        <begin position="31"/>
        <end position="366"/>
    </location>
</feature>
<name>A0ABX6MLJ6_9BURK</name>
<keyword evidence="3" id="KW-0808">Transferase</keyword>
<dbReference type="PANTHER" id="PTHR23028:SF134">
    <property type="entry name" value="PUTATIVE (AFU_ORTHOLOGUE AFUA_4G08520)-RELATED"/>
    <property type="match status" value="1"/>
</dbReference>
<feature type="transmembrane region" description="Helical" evidence="1">
    <location>
        <begin position="354"/>
        <end position="373"/>
    </location>
</feature>